<dbReference type="Proteomes" id="UP000516314">
    <property type="component" value="Chromosome 2"/>
</dbReference>
<dbReference type="Gene3D" id="3.30.420.10">
    <property type="entry name" value="Ribonuclease H-like superfamily/Ribonuclease H"/>
    <property type="match status" value="1"/>
</dbReference>
<dbReference type="CDD" id="cd06222">
    <property type="entry name" value="RNase_H_like"/>
    <property type="match status" value="1"/>
</dbReference>
<dbReference type="Pfam" id="PF13966">
    <property type="entry name" value="zf-RVT"/>
    <property type="match status" value="1"/>
</dbReference>
<reference evidence="3 4" key="1">
    <citation type="submission" date="2020-09" db="EMBL/GenBank/DDBJ databases">
        <authorList>
            <person name="Ashkenazy H."/>
        </authorList>
    </citation>
    <scope>NUCLEOTIDE SEQUENCE [LARGE SCALE GENOMIC DNA]</scope>
    <source>
        <strain evidence="4">cv. Cdm-0</strain>
    </source>
</reference>
<dbReference type="EMBL" id="LR881467">
    <property type="protein sequence ID" value="CAD5318243.1"/>
    <property type="molecule type" value="Genomic_DNA"/>
</dbReference>
<proteinExistence type="predicted"/>
<dbReference type="InterPro" id="IPR036397">
    <property type="entry name" value="RNaseH_sf"/>
</dbReference>
<evidence type="ECO:0000313" key="4">
    <source>
        <dbReference type="Proteomes" id="UP000516314"/>
    </source>
</evidence>
<evidence type="ECO:0000259" key="1">
    <source>
        <dbReference type="Pfam" id="PF13456"/>
    </source>
</evidence>
<dbReference type="GO" id="GO:0004523">
    <property type="term" value="F:RNA-DNA hybrid ribonuclease activity"/>
    <property type="evidence" value="ECO:0007669"/>
    <property type="project" value="InterPro"/>
</dbReference>
<feature type="domain" description="Reverse transcriptase zinc-binding" evidence="2">
    <location>
        <begin position="295"/>
        <end position="334"/>
    </location>
</feature>
<protein>
    <submittedName>
        <fullName evidence="3">(thale cress) hypothetical protein</fullName>
    </submittedName>
</protein>
<feature type="domain" description="RNase H type-1" evidence="1">
    <location>
        <begin position="420"/>
        <end position="539"/>
    </location>
</feature>
<gene>
    <name evidence="3" type="ORF">AT9943_LOCUS6479</name>
</gene>
<evidence type="ECO:0000259" key="2">
    <source>
        <dbReference type="Pfam" id="PF13966"/>
    </source>
</evidence>
<dbReference type="Pfam" id="PF13456">
    <property type="entry name" value="RVT_3"/>
    <property type="match status" value="1"/>
</dbReference>
<organism evidence="3 4">
    <name type="scientific">Arabidopsis thaliana</name>
    <name type="common">Mouse-ear cress</name>
    <dbReference type="NCBI Taxonomy" id="3702"/>
    <lineage>
        <taxon>Eukaryota</taxon>
        <taxon>Viridiplantae</taxon>
        <taxon>Streptophyta</taxon>
        <taxon>Embryophyta</taxon>
        <taxon>Tracheophyta</taxon>
        <taxon>Spermatophyta</taxon>
        <taxon>Magnoliopsida</taxon>
        <taxon>eudicotyledons</taxon>
        <taxon>Gunneridae</taxon>
        <taxon>Pentapetalae</taxon>
        <taxon>rosids</taxon>
        <taxon>malvids</taxon>
        <taxon>Brassicales</taxon>
        <taxon>Brassicaceae</taxon>
        <taxon>Camelineae</taxon>
        <taxon>Arabidopsis</taxon>
    </lineage>
</organism>
<dbReference type="GO" id="GO:0003676">
    <property type="term" value="F:nucleic acid binding"/>
    <property type="evidence" value="ECO:0007669"/>
    <property type="project" value="InterPro"/>
</dbReference>
<dbReference type="PANTHER" id="PTHR47074">
    <property type="entry name" value="BNAC02G40300D PROTEIN"/>
    <property type="match status" value="1"/>
</dbReference>
<sequence length="548" mass="60560">MENPTSVDRTSSPAFDWLDPVPEASKSALPTAHYPTFLKPKKSSAESSPSLLWPSSISRILVVSLVCLVLLPHCSNLNLNRLGLVSLWKCPRVLIPVSSWLNFLSSFLPLAPSDSDLAGCGRHANRVMVPLDWSNSYLCQVQMLSLFWTLPETLFPTYCLLPFRVKKIGIMIPPLRSGYYQSFFTSLPTHSPIIEFSHVLIYCLDNLQSSVCLGKYGIMTMSSRGGYRLFLNLVNPSASSVEQLFKSSDALFARAAYDHLVVEDFAKPAFMVESDKASTDFSILLIYYTFKLSDATGQQLLDRHIAIDASCCRCGEPETILHMLFHCQFAQLVWSPAPFARHWASVGAGSVREGLITGCKLACLPPTGIASGPLAPWICWSLWKSRNQKVFSTRFFTLEETLLKAITNAKEWLAAQGKSPDGSWRNDLKAAGFGWTFTNPAGLTSHHSPLCENVSSPFMAESLACGAVVLEAVRAGADSFLLESDYQQLVVAINARLVLLEVHGIISYIFLSIGRFSHFLCRFIPRSTNLVADSLAKQCLSLYGQNIC</sequence>
<dbReference type="InterPro" id="IPR052929">
    <property type="entry name" value="RNase_H-like_EbsB-rel"/>
</dbReference>
<dbReference type="InterPro" id="IPR012337">
    <property type="entry name" value="RNaseH-like_sf"/>
</dbReference>
<name>A0A7G2E5N2_ARATH</name>
<evidence type="ECO:0000313" key="3">
    <source>
        <dbReference type="EMBL" id="CAD5318243.1"/>
    </source>
</evidence>
<accession>A0A7G2E5N2</accession>
<dbReference type="SUPFAM" id="SSF53098">
    <property type="entry name" value="Ribonuclease H-like"/>
    <property type="match status" value="1"/>
</dbReference>
<dbReference type="PANTHER" id="PTHR47074:SF49">
    <property type="entry name" value="POLYNUCLEOTIDYL TRANSFERASE, RIBONUCLEASE H-LIKE SUPERFAMILY PROTEIN"/>
    <property type="match status" value="1"/>
</dbReference>
<dbReference type="InterPro" id="IPR044730">
    <property type="entry name" value="RNase_H-like_dom_plant"/>
</dbReference>
<dbReference type="InterPro" id="IPR026960">
    <property type="entry name" value="RVT-Znf"/>
</dbReference>
<dbReference type="InterPro" id="IPR002156">
    <property type="entry name" value="RNaseH_domain"/>
</dbReference>
<dbReference type="AlphaFoldDB" id="A0A7G2E5N2"/>